<comment type="cofactor">
    <cofactor evidence="2">
        <name>FAD</name>
        <dbReference type="ChEBI" id="CHEBI:57692"/>
    </cofactor>
</comment>
<accession>A0A0D3IAQ6</accession>
<dbReference type="OMA" id="PWCAFRA"/>
<dbReference type="InterPro" id="IPR032037">
    <property type="entry name" value="MMACHC"/>
</dbReference>
<dbReference type="GO" id="GO:0071949">
    <property type="term" value="F:FAD binding"/>
    <property type="evidence" value="ECO:0007669"/>
    <property type="project" value="TreeGrafter"/>
</dbReference>
<evidence type="ECO:0000313" key="13">
    <source>
        <dbReference type="Proteomes" id="UP000013827"/>
    </source>
</evidence>
<evidence type="ECO:0000256" key="2">
    <source>
        <dbReference type="ARBA" id="ARBA00001974"/>
    </source>
</evidence>
<evidence type="ECO:0000256" key="5">
    <source>
        <dbReference type="ARBA" id="ARBA00022490"/>
    </source>
</evidence>
<dbReference type="GO" id="GO:0032451">
    <property type="term" value="F:demethylase activity"/>
    <property type="evidence" value="ECO:0007669"/>
    <property type="project" value="TreeGrafter"/>
</dbReference>
<evidence type="ECO:0000256" key="1">
    <source>
        <dbReference type="ARBA" id="ARBA00001917"/>
    </source>
</evidence>
<dbReference type="PANTHER" id="PTHR31457">
    <property type="entry name" value="METHYLMALONIC ACIDURIA AND HOMOCYSTINURIA TYPE C PROTEIN"/>
    <property type="match status" value="1"/>
</dbReference>
<keyword evidence="5" id="KW-0963">Cytoplasm</keyword>
<dbReference type="GeneID" id="17254543"/>
<dbReference type="HOGENOM" id="CLU_073720_1_0_1"/>
<evidence type="ECO:0000256" key="4">
    <source>
        <dbReference type="ARBA" id="ARBA00007762"/>
    </source>
</evidence>
<keyword evidence="8" id="KW-0274">FAD</keyword>
<evidence type="ECO:0000256" key="6">
    <source>
        <dbReference type="ARBA" id="ARBA00022630"/>
    </source>
</evidence>
<dbReference type="eggNOG" id="ENOG502S75U">
    <property type="taxonomic scope" value="Eukaryota"/>
</dbReference>
<keyword evidence="7" id="KW-0288">FMN</keyword>
<evidence type="ECO:0000256" key="7">
    <source>
        <dbReference type="ARBA" id="ARBA00022643"/>
    </source>
</evidence>
<dbReference type="KEGG" id="ehx:EMIHUDRAFT_465565"/>
<reference evidence="12" key="2">
    <citation type="submission" date="2024-10" db="UniProtKB">
        <authorList>
            <consortium name="EnsemblProtists"/>
        </authorList>
    </citation>
    <scope>IDENTIFICATION</scope>
</reference>
<comment type="subcellular location">
    <subcellularLocation>
        <location evidence="3">Cytoplasm</location>
    </subcellularLocation>
</comment>
<evidence type="ECO:0000256" key="9">
    <source>
        <dbReference type="ARBA" id="ARBA00022857"/>
    </source>
</evidence>
<keyword evidence="9" id="KW-0521">NADP</keyword>
<sequence length="259" mass="28248">MDPQLERFADTLALAGIDITQPFDVRWYNAHAIEHSLPLSPLPTFERPPSDGTLAVLLGNSTALWSAFLRWLAAQPDPESVTDPLDTYTASVISAAVADLTGGARHDIFWVTDSSRLVSMQRVALVSGLCYHDAETQLSIHPAFGAWVAFRAVVVLDAPAARFGDSPPPLVRCLLTDADKASARDAMAAALRASDEANLCTQLHGAKGMERDVRLAWAALRDCVTVGRDHRYSEAQLVYHYTKDREVLMHAMRAQPAAT</sequence>
<dbReference type="PANTHER" id="PTHR31457:SF2">
    <property type="entry name" value="CYANOCOBALAMIN REDUCTASE _ ALKYLCOBALAMIN DEALKYLASE"/>
    <property type="match status" value="1"/>
</dbReference>
<evidence type="ECO:0000256" key="8">
    <source>
        <dbReference type="ARBA" id="ARBA00022827"/>
    </source>
</evidence>
<dbReference type="AlphaFoldDB" id="A0A0D3IAQ6"/>
<keyword evidence="6" id="KW-0285">Flavoprotein</keyword>
<dbReference type="Proteomes" id="UP000013827">
    <property type="component" value="Unassembled WGS sequence"/>
</dbReference>
<reference evidence="13" key="1">
    <citation type="journal article" date="2013" name="Nature">
        <title>Pan genome of the phytoplankton Emiliania underpins its global distribution.</title>
        <authorList>
            <person name="Read B.A."/>
            <person name="Kegel J."/>
            <person name="Klute M.J."/>
            <person name="Kuo A."/>
            <person name="Lefebvre S.C."/>
            <person name="Maumus F."/>
            <person name="Mayer C."/>
            <person name="Miller J."/>
            <person name="Monier A."/>
            <person name="Salamov A."/>
            <person name="Young J."/>
            <person name="Aguilar M."/>
            <person name="Claverie J.M."/>
            <person name="Frickenhaus S."/>
            <person name="Gonzalez K."/>
            <person name="Herman E.K."/>
            <person name="Lin Y.C."/>
            <person name="Napier J."/>
            <person name="Ogata H."/>
            <person name="Sarno A.F."/>
            <person name="Shmutz J."/>
            <person name="Schroeder D."/>
            <person name="de Vargas C."/>
            <person name="Verret F."/>
            <person name="von Dassow P."/>
            <person name="Valentin K."/>
            <person name="Van de Peer Y."/>
            <person name="Wheeler G."/>
            <person name="Dacks J.B."/>
            <person name="Delwiche C.F."/>
            <person name="Dyhrman S.T."/>
            <person name="Glockner G."/>
            <person name="John U."/>
            <person name="Richards T."/>
            <person name="Worden A.Z."/>
            <person name="Zhang X."/>
            <person name="Grigoriev I.V."/>
            <person name="Allen A.E."/>
            <person name="Bidle K."/>
            <person name="Borodovsky M."/>
            <person name="Bowler C."/>
            <person name="Brownlee C."/>
            <person name="Cock J.M."/>
            <person name="Elias M."/>
            <person name="Gladyshev V.N."/>
            <person name="Groth M."/>
            <person name="Guda C."/>
            <person name="Hadaegh A."/>
            <person name="Iglesias-Rodriguez M.D."/>
            <person name="Jenkins J."/>
            <person name="Jones B.M."/>
            <person name="Lawson T."/>
            <person name="Leese F."/>
            <person name="Lindquist E."/>
            <person name="Lobanov A."/>
            <person name="Lomsadze A."/>
            <person name="Malik S.B."/>
            <person name="Marsh M.E."/>
            <person name="Mackinder L."/>
            <person name="Mock T."/>
            <person name="Mueller-Roeber B."/>
            <person name="Pagarete A."/>
            <person name="Parker M."/>
            <person name="Probert I."/>
            <person name="Quesneville H."/>
            <person name="Raines C."/>
            <person name="Rensing S.A."/>
            <person name="Riano-Pachon D.M."/>
            <person name="Richier S."/>
            <person name="Rokitta S."/>
            <person name="Shiraiwa Y."/>
            <person name="Soanes D.M."/>
            <person name="van der Giezen M."/>
            <person name="Wahlund T.M."/>
            <person name="Williams B."/>
            <person name="Wilson W."/>
            <person name="Wolfe G."/>
            <person name="Wurch L.L."/>
        </authorList>
    </citation>
    <scope>NUCLEOTIDE SEQUENCE</scope>
</reference>
<proteinExistence type="inferred from homology"/>
<dbReference type="RefSeq" id="XP_005760770.1">
    <property type="nucleotide sequence ID" value="XM_005760713.1"/>
</dbReference>
<comment type="cofactor">
    <cofactor evidence="1">
        <name>FMN</name>
        <dbReference type="ChEBI" id="CHEBI:58210"/>
    </cofactor>
</comment>
<protein>
    <recommendedName>
        <fullName evidence="11">Cyanocobalamin reductase (cyanide-eliminating)</fullName>
    </recommendedName>
</protein>
<evidence type="ECO:0000256" key="3">
    <source>
        <dbReference type="ARBA" id="ARBA00004496"/>
    </source>
</evidence>
<dbReference type="GO" id="GO:0033787">
    <property type="term" value="F:cyanocobalamin reductase (cyanide-eliminating) (NADP+) activity"/>
    <property type="evidence" value="ECO:0007669"/>
    <property type="project" value="TreeGrafter"/>
</dbReference>
<evidence type="ECO:0000256" key="11">
    <source>
        <dbReference type="ARBA" id="ARBA00031313"/>
    </source>
</evidence>
<name>A0A0D3IAQ6_EMIH1</name>
<evidence type="ECO:0000256" key="10">
    <source>
        <dbReference type="ARBA" id="ARBA00023002"/>
    </source>
</evidence>
<keyword evidence="10" id="KW-0560">Oxidoreductase</keyword>
<keyword evidence="13" id="KW-1185">Reference proteome</keyword>
<organism evidence="12 13">
    <name type="scientific">Emiliania huxleyi (strain CCMP1516)</name>
    <dbReference type="NCBI Taxonomy" id="280463"/>
    <lineage>
        <taxon>Eukaryota</taxon>
        <taxon>Haptista</taxon>
        <taxon>Haptophyta</taxon>
        <taxon>Prymnesiophyceae</taxon>
        <taxon>Isochrysidales</taxon>
        <taxon>Noelaerhabdaceae</taxon>
        <taxon>Emiliania</taxon>
    </lineage>
</organism>
<dbReference type="GO" id="GO:0009235">
    <property type="term" value="P:cobalamin metabolic process"/>
    <property type="evidence" value="ECO:0007669"/>
    <property type="project" value="TreeGrafter"/>
</dbReference>
<dbReference type="GO" id="GO:0005737">
    <property type="term" value="C:cytoplasm"/>
    <property type="evidence" value="ECO:0007669"/>
    <property type="project" value="UniProtKB-SubCell"/>
</dbReference>
<comment type="similarity">
    <text evidence="4">Belongs to the MMACHC family.</text>
</comment>
<evidence type="ECO:0000313" key="12">
    <source>
        <dbReference type="EnsemblProtists" id="EOD08341"/>
    </source>
</evidence>
<dbReference type="PaxDb" id="2903-EOD08341"/>
<dbReference type="EnsemblProtists" id="EOD08341">
    <property type="protein sequence ID" value="EOD08341"/>
    <property type="gene ID" value="EMIHUDRAFT_465565"/>
</dbReference>